<evidence type="ECO:0000256" key="2">
    <source>
        <dbReference type="ARBA" id="ARBA00022448"/>
    </source>
</evidence>
<accession>A0A9P8M8S4</accession>
<evidence type="ECO:0000256" key="3">
    <source>
        <dbReference type="ARBA" id="ARBA00022692"/>
    </source>
</evidence>
<name>A0A9P8M8S4_9HYPO</name>
<comment type="subcellular location">
    <subcellularLocation>
        <location evidence="1">Membrane</location>
        <topology evidence="1">Multi-pass membrane protein</topology>
    </subcellularLocation>
</comment>
<evidence type="ECO:0000256" key="5">
    <source>
        <dbReference type="ARBA" id="ARBA00023136"/>
    </source>
</evidence>
<dbReference type="PANTHER" id="PTHR23502:SF51">
    <property type="entry name" value="QUINIDINE RESISTANCE PROTEIN 1-RELATED"/>
    <property type="match status" value="1"/>
</dbReference>
<protein>
    <recommendedName>
        <fullName evidence="10">Major facilitator superfamily domain, general substrate transporter</fullName>
    </recommendedName>
</protein>
<reference evidence="8 9" key="1">
    <citation type="submission" date="2020-07" db="EMBL/GenBank/DDBJ databases">
        <title>Metarhizium humberi genome.</title>
        <authorList>
            <person name="Lysoe E."/>
        </authorList>
    </citation>
    <scope>NUCLEOTIDE SEQUENCE [LARGE SCALE GENOMIC DNA]</scope>
    <source>
        <strain evidence="8 9">ESALQ1638</strain>
    </source>
</reference>
<organism evidence="8 9">
    <name type="scientific">Metarhizium humberi</name>
    <dbReference type="NCBI Taxonomy" id="2596975"/>
    <lineage>
        <taxon>Eukaryota</taxon>
        <taxon>Fungi</taxon>
        <taxon>Dikarya</taxon>
        <taxon>Ascomycota</taxon>
        <taxon>Pezizomycotina</taxon>
        <taxon>Sordariomycetes</taxon>
        <taxon>Hypocreomycetidae</taxon>
        <taxon>Hypocreales</taxon>
        <taxon>Clavicipitaceae</taxon>
        <taxon>Metarhizium</taxon>
    </lineage>
</organism>
<dbReference type="PANTHER" id="PTHR23502">
    <property type="entry name" value="MAJOR FACILITATOR SUPERFAMILY"/>
    <property type="match status" value="1"/>
</dbReference>
<dbReference type="GO" id="GO:0005886">
    <property type="term" value="C:plasma membrane"/>
    <property type="evidence" value="ECO:0007669"/>
    <property type="project" value="TreeGrafter"/>
</dbReference>
<keyword evidence="9" id="KW-1185">Reference proteome</keyword>
<dbReference type="Proteomes" id="UP000764110">
    <property type="component" value="Unassembled WGS sequence"/>
</dbReference>
<evidence type="ECO:0000256" key="7">
    <source>
        <dbReference type="SAM" id="Phobius"/>
    </source>
</evidence>
<proteinExistence type="predicted"/>
<dbReference type="AlphaFoldDB" id="A0A9P8M8S4"/>
<dbReference type="GO" id="GO:0022857">
    <property type="term" value="F:transmembrane transporter activity"/>
    <property type="evidence" value="ECO:0007669"/>
    <property type="project" value="TreeGrafter"/>
</dbReference>
<evidence type="ECO:0000256" key="4">
    <source>
        <dbReference type="ARBA" id="ARBA00022989"/>
    </source>
</evidence>
<dbReference type="EMBL" id="JACEFI010000011">
    <property type="protein sequence ID" value="KAH0595837.1"/>
    <property type="molecule type" value="Genomic_DNA"/>
</dbReference>
<feature type="transmembrane region" description="Helical" evidence="7">
    <location>
        <begin position="333"/>
        <end position="359"/>
    </location>
</feature>
<sequence>MSKTPRDEECPGTSDSQTKMAGHATTQPPYHDKNSNNARLDNAQCEAVVENQVLEPHQSNERPLHTVSPPRIKVFVILMTVFSTIFSLFSSFIYVAAITTIFKSYHRSLGEINLTRPDRPMTRLCAHVCHLPGCKHQAGPAAQLRGSNGSAGFAKHREQRDSVDWQRRGCRPDHYRRERRAHQGRTVQCHVCAGISTCPGACPGGLANAVPGVEVDVLVPDDCRRRLDRALPPVYARDVIRRRYSFSDVQAGLCYIPFAMGSVFGAVTIDRPLNWNHARVANGTGVSADRKWGDEVRRFPIERARLDHMWSWAMLAFVTTAIWGWVVNSGVSLAAPLVIFLLAGMSLSGPISILTILLVDLYPMNAGRVSSSFNLTRAGISAAGTAVVQYIIDAWGMDSHICFWRWWVWLPALRYLLSGDAARGGGRRGINGSATSTSRPGCFHRLALCTL</sequence>
<evidence type="ECO:0000256" key="1">
    <source>
        <dbReference type="ARBA" id="ARBA00004141"/>
    </source>
</evidence>
<comment type="caution">
    <text evidence="8">The sequence shown here is derived from an EMBL/GenBank/DDBJ whole genome shotgun (WGS) entry which is preliminary data.</text>
</comment>
<evidence type="ECO:0008006" key="10">
    <source>
        <dbReference type="Google" id="ProtNLM"/>
    </source>
</evidence>
<gene>
    <name evidence="8" type="ORF">MHUMG1_06385</name>
</gene>
<evidence type="ECO:0000313" key="8">
    <source>
        <dbReference type="EMBL" id="KAH0595837.1"/>
    </source>
</evidence>
<feature type="transmembrane region" description="Helical" evidence="7">
    <location>
        <begin position="309"/>
        <end position="327"/>
    </location>
</feature>
<feature type="transmembrane region" description="Helical" evidence="7">
    <location>
        <begin position="74"/>
        <end position="97"/>
    </location>
</feature>
<dbReference type="SUPFAM" id="SSF103473">
    <property type="entry name" value="MFS general substrate transporter"/>
    <property type="match status" value="1"/>
</dbReference>
<keyword evidence="4 7" id="KW-1133">Transmembrane helix</keyword>
<feature type="region of interest" description="Disordered" evidence="6">
    <location>
        <begin position="1"/>
        <end position="37"/>
    </location>
</feature>
<keyword evidence="2" id="KW-0813">Transport</keyword>
<feature type="compositionally biased region" description="Polar residues" evidence="6">
    <location>
        <begin position="13"/>
        <end position="28"/>
    </location>
</feature>
<keyword evidence="5 7" id="KW-0472">Membrane</keyword>
<keyword evidence="3 7" id="KW-0812">Transmembrane</keyword>
<evidence type="ECO:0000313" key="9">
    <source>
        <dbReference type="Proteomes" id="UP000764110"/>
    </source>
</evidence>
<dbReference type="InterPro" id="IPR036259">
    <property type="entry name" value="MFS_trans_sf"/>
</dbReference>
<evidence type="ECO:0000256" key="6">
    <source>
        <dbReference type="SAM" id="MobiDB-lite"/>
    </source>
</evidence>